<keyword evidence="6" id="KW-0472">Membrane</keyword>
<keyword evidence="3" id="KW-0677">Repeat</keyword>
<organism evidence="9 10">
    <name type="scientific">Solanum commersonii</name>
    <name type="common">Commerson's wild potato</name>
    <name type="synonym">Commerson's nightshade</name>
    <dbReference type="NCBI Taxonomy" id="4109"/>
    <lineage>
        <taxon>Eukaryota</taxon>
        <taxon>Viridiplantae</taxon>
        <taxon>Streptophyta</taxon>
        <taxon>Embryophyta</taxon>
        <taxon>Tracheophyta</taxon>
        <taxon>Spermatophyta</taxon>
        <taxon>Magnoliopsida</taxon>
        <taxon>eudicotyledons</taxon>
        <taxon>Gunneridae</taxon>
        <taxon>Pentapetalae</taxon>
        <taxon>asterids</taxon>
        <taxon>lamiids</taxon>
        <taxon>Solanales</taxon>
        <taxon>Solanaceae</taxon>
        <taxon>Solanoideae</taxon>
        <taxon>Solaneae</taxon>
        <taxon>Solanum</taxon>
    </lineage>
</organism>
<dbReference type="InterPro" id="IPR058192">
    <property type="entry name" value="WHD_ROQ1-like"/>
</dbReference>
<evidence type="ECO:0000313" key="9">
    <source>
        <dbReference type="EMBL" id="KAG5584370.1"/>
    </source>
</evidence>
<dbReference type="GO" id="GO:0006952">
    <property type="term" value="P:defense response"/>
    <property type="evidence" value="ECO:0007669"/>
    <property type="project" value="InterPro"/>
</dbReference>
<dbReference type="GO" id="GO:0007165">
    <property type="term" value="P:signal transduction"/>
    <property type="evidence" value="ECO:0007669"/>
    <property type="project" value="InterPro"/>
</dbReference>
<dbReference type="SMART" id="SM00255">
    <property type="entry name" value="TIR"/>
    <property type="match status" value="1"/>
</dbReference>
<dbReference type="SUPFAM" id="SSF52540">
    <property type="entry name" value="P-loop containing nucleoside triphosphate hydrolases"/>
    <property type="match status" value="1"/>
</dbReference>
<feature type="domain" description="TIR" evidence="8">
    <location>
        <begin position="21"/>
        <end position="188"/>
    </location>
</feature>
<keyword evidence="10" id="KW-1185">Reference proteome</keyword>
<evidence type="ECO:0000259" key="8">
    <source>
        <dbReference type="PROSITE" id="PS50104"/>
    </source>
</evidence>
<evidence type="ECO:0000313" key="10">
    <source>
        <dbReference type="Proteomes" id="UP000824120"/>
    </source>
</evidence>
<dbReference type="Gene3D" id="3.80.10.10">
    <property type="entry name" value="Ribonuclease Inhibitor"/>
    <property type="match status" value="2"/>
</dbReference>
<dbReference type="FunFam" id="3.40.50.10140:FF:000007">
    <property type="entry name" value="Disease resistance protein (TIR-NBS-LRR class)"/>
    <property type="match status" value="1"/>
</dbReference>
<keyword evidence="2" id="KW-0433">Leucine-rich repeat</keyword>
<dbReference type="InterPro" id="IPR035897">
    <property type="entry name" value="Toll_tir_struct_dom_sf"/>
</dbReference>
<dbReference type="GO" id="GO:0005524">
    <property type="term" value="F:ATP binding"/>
    <property type="evidence" value="ECO:0007669"/>
    <property type="project" value="UniProtKB-KW"/>
</dbReference>
<dbReference type="SUPFAM" id="SSF52058">
    <property type="entry name" value="L domain-like"/>
    <property type="match status" value="1"/>
</dbReference>
<dbReference type="InterPro" id="IPR001611">
    <property type="entry name" value="Leu-rich_rpt"/>
</dbReference>
<proteinExistence type="predicted"/>
<name>A0A9J5X960_SOLCO</name>
<dbReference type="Pfam" id="PF00931">
    <property type="entry name" value="NB-ARC"/>
    <property type="match status" value="1"/>
</dbReference>
<dbReference type="Gene3D" id="3.40.50.10140">
    <property type="entry name" value="Toll/interleukin-1 receptor homology (TIR) domain"/>
    <property type="match status" value="1"/>
</dbReference>
<keyword evidence="4" id="KW-0520">NAD</keyword>
<dbReference type="AlphaFoldDB" id="A0A9J5X960"/>
<feature type="region of interest" description="Disordered" evidence="7">
    <location>
        <begin position="1"/>
        <end position="20"/>
    </location>
</feature>
<dbReference type="EMBL" id="JACXVP010000009">
    <property type="protein sequence ID" value="KAG5584370.1"/>
    <property type="molecule type" value="Genomic_DNA"/>
</dbReference>
<evidence type="ECO:0000256" key="7">
    <source>
        <dbReference type="SAM" id="MobiDB-lite"/>
    </source>
</evidence>
<dbReference type="Pfam" id="PF23282">
    <property type="entry name" value="WHD_ROQ1"/>
    <property type="match status" value="1"/>
</dbReference>
<dbReference type="GO" id="GO:0043531">
    <property type="term" value="F:ADP binding"/>
    <property type="evidence" value="ECO:0007669"/>
    <property type="project" value="InterPro"/>
</dbReference>
<dbReference type="SMART" id="SM00369">
    <property type="entry name" value="LRR_TYP"/>
    <property type="match status" value="3"/>
</dbReference>
<evidence type="ECO:0000256" key="6">
    <source>
        <dbReference type="ARBA" id="ARBA00023136"/>
    </source>
</evidence>
<dbReference type="SUPFAM" id="SSF52200">
    <property type="entry name" value="Toll/Interleukin receptor TIR domain"/>
    <property type="match status" value="1"/>
</dbReference>
<comment type="caution">
    <text evidence="9">The sequence shown here is derived from an EMBL/GenBank/DDBJ whole genome shotgun (WGS) entry which is preliminary data.</text>
</comment>
<dbReference type="PANTHER" id="PTHR11017:SF271">
    <property type="entry name" value="DISEASE RESISTANCE PROTEIN (TIR-NBS-LRR CLASS) FAMILY"/>
    <property type="match status" value="1"/>
</dbReference>
<dbReference type="InterPro" id="IPR044974">
    <property type="entry name" value="Disease_R_plants"/>
</dbReference>
<protein>
    <recommendedName>
        <fullName evidence="8">TIR domain-containing protein</fullName>
    </recommendedName>
</protein>
<dbReference type="Gene3D" id="1.10.8.430">
    <property type="entry name" value="Helical domain of apoptotic protease-activating factors"/>
    <property type="match status" value="1"/>
</dbReference>
<keyword evidence="5" id="KW-0175">Coiled coil</keyword>
<dbReference type="PANTHER" id="PTHR11017">
    <property type="entry name" value="LEUCINE-RICH REPEAT-CONTAINING PROTEIN"/>
    <property type="match status" value="1"/>
</dbReference>
<dbReference type="PROSITE" id="PS51450">
    <property type="entry name" value="LRR"/>
    <property type="match status" value="1"/>
</dbReference>
<dbReference type="InterPro" id="IPR002182">
    <property type="entry name" value="NB-ARC"/>
</dbReference>
<comment type="subcellular location">
    <subcellularLocation>
        <location evidence="1">Membrane</location>
        <topology evidence="1">Peripheral membrane protein</topology>
    </subcellularLocation>
</comment>
<dbReference type="OrthoDB" id="1936883at2759"/>
<evidence type="ECO:0000256" key="1">
    <source>
        <dbReference type="ARBA" id="ARBA00004170"/>
    </source>
</evidence>
<evidence type="ECO:0000256" key="3">
    <source>
        <dbReference type="ARBA" id="ARBA00022737"/>
    </source>
</evidence>
<dbReference type="PROSITE" id="PS50104">
    <property type="entry name" value="TIR"/>
    <property type="match status" value="1"/>
</dbReference>
<gene>
    <name evidence="9" type="ORF">H5410_044804</name>
</gene>
<evidence type="ECO:0000256" key="5">
    <source>
        <dbReference type="ARBA" id="ARBA00023054"/>
    </source>
</evidence>
<dbReference type="InterPro" id="IPR032675">
    <property type="entry name" value="LRR_dom_sf"/>
</dbReference>
<dbReference type="GO" id="GO:0016020">
    <property type="term" value="C:membrane"/>
    <property type="evidence" value="ECO:0007669"/>
    <property type="project" value="UniProtKB-SubCell"/>
</dbReference>
<accession>A0A9J5X960</accession>
<dbReference type="InterPro" id="IPR000157">
    <property type="entry name" value="TIR_dom"/>
</dbReference>
<dbReference type="Proteomes" id="UP000824120">
    <property type="component" value="Chromosome 9"/>
</dbReference>
<evidence type="ECO:0000256" key="4">
    <source>
        <dbReference type="ARBA" id="ARBA00023027"/>
    </source>
</evidence>
<dbReference type="GO" id="GO:0051707">
    <property type="term" value="P:response to other organism"/>
    <property type="evidence" value="ECO:0007669"/>
    <property type="project" value="UniProtKB-ARBA"/>
</dbReference>
<dbReference type="Pfam" id="PF01582">
    <property type="entry name" value="TIR"/>
    <property type="match status" value="1"/>
</dbReference>
<feature type="compositionally biased region" description="Low complexity" evidence="7">
    <location>
        <begin position="1"/>
        <end position="11"/>
    </location>
</feature>
<evidence type="ECO:0000256" key="2">
    <source>
        <dbReference type="ARBA" id="ARBA00022614"/>
    </source>
</evidence>
<dbReference type="InterPro" id="IPR003591">
    <property type="entry name" value="Leu-rich_rpt_typical-subtyp"/>
</dbReference>
<dbReference type="InterPro" id="IPR042197">
    <property type="entry name" value="Apaf_helical"/>
</dbReference>
<dbReference type="InterPro" id="IPR027417">
    <property type="entry name" value="P-loop_NTPase"/>
</dbReference>
<reference evidence="9 10" key="1">
    <citation type="submission" date="2020-09" db="EMBL/GenBank/DDBJ databases">
        <title>De no assembly of potato wild relative species, Solanum commersonii.</title>
        <authorList>
            <person name="Cho K."/>
        </authorList>
    </citation>
    <scope>NUCLEOTIDE SEQUENCE [LARGE SCALE GENOMIC DNA]</scope>
    <source>
        <strain evidence="9">LZ3.2</strain>
        <tissue evidence="9">Leaf</tissue>
    </source>
</reference>
<sequence>MASNSIIIPSSSMPPPSSSSHKYHVFLSFRGEDTRKTFTDHLYSNLVQAGVNTFRDDEELRKGTEIRSELIQAIEDSMISIVIFSKNYASSSWCLDELLKILECREQHGQLVIPIFYDVNPSEVRRQAGTFGKALAKHKKRFGKEKVARWKAAVKEAANLSGRDLQNIEDGHEAKFNKKLVEEVLKLVNPTCMHLPGLVIGPNSHAEGVISLCKFYSSTGVCMFGIYGMAGIGKTTVAKAVYNQIHRGYEGFSFVAHVRERSENNMLHNLQDQLLSEVLKREDFKVQYNVDKGKCLIQERLGQRKVLIVLDDVDDMSQIKALAEERSWFGSGSIIIITTRSENLLDDVGVDYKYKVTRLDDISSRRLFCFHAFKDTTVPENLDHELVKDIARLGGGVPLALEVLGSLLHKKDDQTWRSTHESLKNLAHHSSIHKALKVSYDSLDENSKEIFCDIACFFIEAQELYASLILTGCGRSFSLGKGILTGRCLIKIKQNRLWMHDLVRDMARDIVRQESLKEPHMRSRLWFHEDVNYVLRKNKGSNLIEGISAIHPKVKDLTVDTKSFARMDRLKIFQAKGMNFTGSFKNLFEDLRWLSWQNFPLKCLPTDIHLTKLVALDMQYSNIMEVWQSTIKPLENLTHLNLSHCQRLKRTPDFSSAISLVTILFTGCSELVEIDSSIEYLVKLVYLNLKDCVSLVYLPSSICKLESLQHLNMSGCSGLQQLPADLGHLTNLRSLSLQGCNRSLKAQSWVTSILSYVPWAGRSPSSCPERLLPHSLSRLSHLTELNLKDCRLSEADVPTNLGSLTSLKYLNLGGNDFYSLPSSLFCDLSELHHLVLDNCKNLQVLSLLPSNLLELHANDCSSIESLDMSNYRILPQLYVSNCDRLSEIKGMETIENVEYVRIESSSKLARRFFNESFFQLTGECDKDLPYPSSYYIAGSKVPEWFSNRNIGSNITLTMPPNIEHNFQGMILWSIYESIHYEDFQYGPVLEVGDQTNKVTWVLYFPNITVTADKRSWVSFIPRDYFCPALEGGEQITFSFSIREQGFIGLKVTKCGVHPVYATAGRTLPKLQFRDPRSNFEERRLIPLWRQSSIAGIGHVMSYNLNNGTDDQHIQKVIFNGLRLSEAGDGTSSFHNIIGTPFHVNHANLRQILQEAYDHSRRNTADWRDLFCEVVVDQQNSLPRGKTFKVKVQSSSHRASEVKSPRLWFL</sequence>
<dbReference type="PRINTS" id="PR00364">
    <property type="entry name" value="DISEASERSIST"/>
</dbReference>
<dbReference type="Gene3D" id="3.40.50.300">
    <property type="entry name" value="P-loop containing nucleotide triphosphate hydrolases"/>
    <property type="match status" value="1"/>
</dbReference>